<evidence type="ECO:0000259" key="2">
    <source>
        <dbReference type="SMART" id="SM00822"/>
    </source>
</evidence>
<dbReference type="InterPro" id="IPR002347">
    <property type="entry name" value="SDR_fam"/>
</dbReference>
<evidence type="ECO:0000313" key="4">
    <source>
        <dbReference type="Proteomes" id="UP000077202"/>
    </source>
</evidence>
<evidence type="ECO:0000313" key="3">
    <source>
        <dbReference type="EMBL" id="OAE23881.1"/>
    </source>
</evidence>
<protein>
    <recommendedName>
        <fullName evidence="2">Ketoreductase domain-containing protein</fullName>
    </recommendedName>
</protein>
<dbReference type="GO" id="GO:0030148">
    <property type="term" value="P:sphingolipid biosynthetic process"/>
    <property type="evidence" value="ECO:0007669"/>
    <property type="project" value="TreeGrafter"/>
</dbReference>
<dbReference type="PRINTS" id="PR00081">
    <property type="entry name" value="GDHRDH"/>
</dbReference>
<dbReference type="Proteomes" id="UP000077202">
    <property type="component" value="Unassembled WGS sequence"/>
</dbReference>
<dbReference type="GO" id="GO:0047560">
    <property type="term" value="F:3-dehydrosphinganine reductase activity"/>
    <property type="evidence" value="ECO:0007669"/>
    <property type="project" value="TreeGrafter"/>
</dbReference>
<dbReference type="GO" id="GO:0005789">
    <property type="term" value="C:endoplasmic reticulum membrane"/>
    <property type="evidence" value="ECO:0007669"/>
    <property type="project" value="TreeGrafter"/>
</dbReference>
<keyword evidence="1" id="KW-1133">Transmembrane helix</keyword>
<dbReference type="InterPro" id="IPR036291">
    <property type="entry name" value="NAD(P)-bd_dom_sf"/>
</dbReference>
<name>A0A176VU31_MARPO</name>
<dbReference type="PANTHER" id="PTHR43550">
    <property type="entry name" value="3-KETODIHYDROSPHINGOSINE REDUCTASE"/>
    <property type="match status" value="1"/>
</dbReference>
<keyword evidence="4" id="KW-1185">Reference proteome</keyword>
<dbReference type="Pfam" id="PF00106">
    <property type="entry name" value="adh_short"/>
    <property type="match status" value="1"/>
</dbReference>
<dbReference type="EMBL" id="LVLJ01002747">
    <property type="protein sequence ID" value="OAE23881.1"/>
    <property type="molecule type" value="Genomic_DNA"/>
</dbReference>
<sequence length="347" mass="38540">MEFVSGTLLVGSAVMLVGYLWRRTPFLPSLEGKHVFITGGSTGIGYAIAKRALLQGAYVTVTGRSLSNLQKAQDSLLEEIGDGATRVRIKAVDAGDYKLMSQAISESFAWKPIDVLVCNAGLTRSGYLDQMPIEDLELTVRTNIMGTVYPVHTALPLMKQRSPDHPMSIVFIGSLASLFLMYGNSVYTGTKYALKGMAESLRLELLPYSIRISMICPGFVQTAFLDEGLTVSRLGMHVIAERRDELQILMKDINMYDRKQAQSPDEVARRTLEAVKYGSPIVTTTPILGSALLMMARGFIPDESMFKTAQELLTYPLVRIFTIFAKFDMHRKILAYHRRNPSPGQVR</sequence>
<dbReference type="AlphaFoldDB" id="A0A176VU31"/>
<reference evidence="3" key="1">
    <citation type="submission" date="2016-03" db="EMBL/GenBank/DDBJ databases">
        <title>Mechanisms controlling the formation of the plant cell surface in tip-growing cells are functionally conserved among land plants.</title>
        <authorList>
            <person name="Honkanen S."/>
            <person name="Jones V.A."/>
            <person name="Morieri G."/>
            <person name="Champion C."/>
            <person name="Hetherington A.J."/>
            <person name="Kelly S."/>
            <person name="Saint-Marcoux D."/>
            <person name="Proust H."/>
            <person name="Prescott H."/>
            <person name="Dolan L."/>
        </authorList>
    </citation>
    <scope>NUCLEOTIDE SEQUENCE [LARGE SCALE GENOMIC DNA]</scope>
    <source>
        <tissue evidence="3">Whole gametophyte</tissue>
    </source>
</reference>
<organism evidence="3 4">
    <name type="scientific">Marchantia polymorpha subsp. ruderalis</name>
    <dbReference type="NCBI Taxonomy" id="1480154"/>
    <lineage>
        <taxon>Eukaryota</taxon>
        <taxon>Viridiplantae</taxon>
        <taxon>Streptophyta</taxon>
        <taxon>Embryophyta</taxon>
        <taxon>Marchantiophyta</taxon>
        <taxon>Marchantiopsida</taxon>
        <taxon>Marchantiidae</taxon>
        <taxon>Marchantiales</taxon>
        <taxon>Marchantiaceae</taxon>
        <taxon>Marchantia</taxon>
    </lineage>
</organism>
<dbReference type="PROSITE" id="PS00061">
    <property type="entry name" value="ADH_SHORT"/>
    <property type="match status" value="1"/>
</dbReference>
<dbReference type="GO" id="GO:0006666">
    <property type="term" value="P:3-keto-sphinganine metabolic process"/>
    <property type="evidence" value="ECO:0007669"/>
    <property type="project" value="TreeGrafter"/>
</dbReference>
<comment type="caution">
    <text evidence="3">The sequence shown here is derived from an EMBL/GenBank/DDBJ whole genome shotgun (WGS) entry which is preliminary data.</text>
</comment>
<accession>A0A176VU31</accession>
<dbReference type="PANTHER" id="PTHR43550:SF12">
    <property type="entry name" value="3-DEHYDROSPHINGANINE REDUCTASE"/>
    <property type="match status" value="1"/>
</dbReference>
<evidence type="ECO:0000256" key="1">
    <source>
        <dbReference type="SAM" id="Phobius"/>
    </source>
</evidence>
<dbReference type="InterPro" id="IPR020904">
    <property type="entry name" value="Sc_DH/Rdtase_CS"/>
</dbReference>
<gene>
    <name evidence="3" type="ORF">AXG93_1633s1040</name>
</gene>
<proteinExistence type="predicted"/>
<dbReference type="InterPro" id="IPR057326">
    <property type="entry name" value="KR_dom"/>
</dbReference>
<keyword evidence="1" id="KW-0472">Membrane</keyword>
<dbReference type="SMART" id="SM00822">
    <property type="entry name" value="PKS_KR"/>
    <property type="match status" value="1"/>
</dbReference>
<dbReference type="Gene3D" id="3.40.50.720">
    <property type="entry name" value="NAD(P)-binding Rossmann-like Domain"/>
    <property type="match status" value="1"/>
</dbReference>
<feature type="domain" description="Ketoreductase" evidence="2">
    <location>
        <begin position="33"/>
        <end position="223"/>
    </location>
</feature>
<dbReference type="SUPFAM" id="SSF51735">
    <property type="entry name" value="NAD(P)-binding Rossmann-fold domains"/>
    <property type="match status" value="1"/>
</dbReference>
<feature type="transmembrane region" description="Helical" evidence="1">
    <location>
        <begin position="167"/>
        <end position="185"/>
    </location>
</feature>
<keyword evidence="1" id="KW-0812">Transmembrane</keyword>